<evidence type="ECO:0000256" key="6">
    <source>
        <dbReference type="SAM" id="Phobius"/>
    </source>
</evidence>
<dbReference type="EMBL" id="CP151919">
    <property type="protein sequence ID" value="XAD55354.1"/>
    <property type="molecule type" value="Genomic_DNA"/>
</dbReference>
<evidence type="ECO:0000313" key="8">
    <source>
        <dbReference type="Proteomes" id="UP001453229"/>
    </source>
</evidence>
<evidence type="ECO:0000313" key="7">
    <source>
        <dbReference type="EMBL" id="XAD55354.1"/>
    </source>
</evidence>
<proteinExistence type="predicted"/>
<keyword evidence="2" id="KW-1003">Cell membrane</keyword>
<evidence type="ECO:0000256" key="5">
    <source>
        <dbReference type="ARBA" id="ARBA00023136"/>
    </source>
</evidence>
<evidence type="ECO:0000256" key="4">
    <source>
        <dbReference type="ARBA" id="ARBA00022989"/>
    </source>
</evidence>
<gene>
    <name evidence="7" type="ORF">AAGT95_05110</name>
</gene>
<comment type="subcellular location">
    <subcellularLocation>
        <location evidence="1">Cell membrane</location>
        <topology evidence="1">Multi-pass membrane protein</topology>
    </subcellularLocation>
</comment>
<keyword evidence="5 6" id="KW-0472">Membrane</keyword>
<accession>A0ABZ3CW29</accession>
<dbReference type="RefSeq" id="WP_342595752.1">
    <property type="nucleotide sequence ID" value="NZ_CP151919.1"/>
</dbReference>
<sequence>MTRSSLVIRLRQIMPLARTTLSKAIDQSAVPSVGNPETILIVTAFLPQFIAPDHYALSFTILGTLFLAMEVLAVAIYAVPGSRIGKYLRSGRAMQWFNRASGSLMLLFSLGLLAMKRPDS</sequence>
<evidence type="ECO:0000256" key="1">
    <source>
        <dbReference type="ARBA" id="ARBA00004651"/>
    </source>
</evidence>
<dbReference type="InterPro" id="IPR001123">
    <property type="entry name" value="LeuE-type"/>
</dbReference>
<keyword evidence="8" id="KW-1185">Reference proteome</keyword>
<organism evidence="7 8">
    <name type="scientific">Salinicola lusitanus</name>
    <dbReference type="NCBI Taxonomy" id="1949085"/>
    <lineage>
        <taxon>Bacteria</taxon>
        <taxon>Pseudomonadati</taxon>
        <taxon>Pseudomonadota</taxon>
        <taxon>Gammaproteobacteria</taxon>
        <taxon>Oceanospirillales</taxon>
        <taxon>Halomonadaceae</taxon>
        <taxon>Salinicola</taxon>
    </lineage>
</organism>
<keyword evidence="3 6" id="KW-0812">Transmembrane</keyword>
<dbReference type="Proteomes" id="UP001453229">
    <property type="component" value="Chromosome"/>
</dbReference>
<dbReference type="PANTHER" id="PTHR30086:SF20">
    <property type="entry name" value="ARGININE EXPORTER PROTEIN ARGO-RELATED"/>
    <property type="match status" value="1"/>
</dbReference>
<feature type="transmembrane region" description="Helical" evidence="6">
    <location>
        <begin position="55"/>
        <end position="76"/>
    </location>
</feature>
<evidence type="ECO:0000256" key="2">
    <source>
        <dbReference type="ARBA" id="ARBA00022475"/>
    </source>
</evidence>
<keyword evidence="4 6" id="KW-1133">Transmembrane helix</keyword>
<name>A0ABZ3CW29_9GAMM</name>
<dbReference type="PANTHER" id="PTHR30086">
    <property type="entry name" value="ARGININE EXPORTER PROTEIN ARGO"/>
    <property type="match status" value="1"/>
</dbReference>
<reference evidence="7 8" key="1">
    <citation type="submission" date="2024-04" db="EMBL/GenBank/DDBJ databases">
        <title>Salinicola lusitanus LLJ914,a marine bacterium isolated from the Okinawa Trough.</title>
        <authorList>
            <person name="Li J."/>
        </authorList>
    </citation>
    <scope>NUCLEOTIDE SEQUENCE [LARGE SCALE GENOMIC DNA]</scope>
    <source>
        <strain evidence="7 8">LLJ914</strain>
    </source>
</reference>
<dbReference type="Pfam" id="PF01810">
    <property type="entry name" value="LysE"/>
    <property type="match status" value="1"/>
</dbReference>
<evidence type="ECO:0000256" key="3">
    <source>
        <dbReference type="ARBA" id="ARBA00022692"/>
    </source>
</evidence>
<protein>
    <submittedName>
        <fullName evidence="7">LysE family transporter</fullName>
    </submittedName>
</protein>
<feature type="transmembrane region" description="Helical" evidence="6">
    <location>
        <begin position="96"/>
        <end position="115"/>
    </location>
</feature>